<dbReference type="RefSeq" id="WP_158672787.1">
    <property type="nucleotide sequence ID" value="NZ_CP019655.1"/>
</dbReference>
<dbReference type="AlphaFoldDB" id="A0A2L1U1Z0"/>
<sequence length="96" mass="11568">MGRRTLQQINVAIYNIDVPAARLAHIQRIDRAVSRLHPKERLLIQERYLKHDYVYDYVVYNQVFNPPISEKSYYRIRWKAFYKLALFLNIAVEKEG</sequence>
<dbReference type="Proteomes" id="UP000239833">
    <property type="component" value="Chromosome"/>
</dbReference>
<gene>
    <name evidence="1" type="ORF">ERICIII_02807</name>
</gene>
<dbReference type="GeneID" id="64219460"/>
<dbReference type="InterPro" id="IPR006524">
    <property type="entry name" value="ArpU-like"/>
</dbReference>
<proteinExistence type="predicted"/>
<name>A0A2L1U1Z0_9BACL</name>
<dbReference type="NCBIfam" id="TIGR01637">
    <property type="entry name" value="phage_arpU"/>
    <property type="match status" value="1"/>
</dbReference>
<reference evidence="2" key="1">
    <citation type="submission" date="2017-02" db="EMBL/GenBank/DDBJ databases">
        <title>Delineation of Paenibacillus larvae strains originating from foulbrood outbreaks.</title>
        <authorList>
            <person name="Beims H."/>
            <person name="Bunk B."/>
            <person name="Sproeer C."/>
            <person name="Mohr K.I."/>
            <person name="Pradella S."/>
            <person name="Guenther G."/>
            <person name="Rohde M."/>
            <person name="von der Ohe W."/>
            <person name="Steinert M."/>
        </authorList>
    </citation>
    <scope>NUCLEOTIDE SEQUENCE [LARGE SCALE GENOMIC DNA]</scope>
    <source>
        <strain evidence="2">Eric_III</strain>
    </source>
</reference>
<evidence type="ECO:0000313" key="1">
    <source>
        <dbReference type="EMBL" id="AVF26942.1"/>
    </source>
</evidence>
<protein>
    <submittedName>
        <fullName evidence="1">Phage transcriptional regulator, ArpU family</fullName>
    </submittedName>
</protein>
<evidence type="ECO:0000313" key="2">
    <source>
        <dbReference type="Proteomes" id="UP000239833"/>
    </source>
</evidence>
<organism evidence="1 2">
    <name type="scientific">Paenibacillus larvae subsp. larvae</name>
    <dbReference type="NCBI Taxonomy" id="147375"/>
    <lineage>
        <taxon>Bacteria</taxon>
        <taxon>Bacillati</taxon>
        <taxon>Bacillota</taxon>
        <taxon>Bacilli</taxon>
        <taxon>Bacillales</taxon>
        <taxon>Paenibacillaceae</taxon>
        <taxon>Paenibacillus</taxon>
    </lineage>
</organism>
<accession>A0A2L1U1Z0</accession>
<dbReference type="EMBL" id="CP019655">
    <property type="protein sequence ID" value="AVF26942.1"/>
    <property type="molecule type" value="Genomic_DNA"/>
</dbReference>